<protein>
    <submittedName>
        <fullName evidence="2">DUF192 domain-containing protein</fullName>
    </submittedName>
</protein>
<feature type="signal peptide" evidence="1">
    <location>
        <begin position="1"/>
        <end position="25"/>
    </location>
</feature>
<evidence type="ECO:0000313" key="2">
    <source>
        <dbReference type="EMBL" id="MEA1082022.1"/>
    </source>
</evidence>
<gene>
    <name evidence="2" type="ORF">U5822_15210</name>
</gene>
<feature type="chain" id="PRO_5047376879" evidence="1">
    <location>
        <begin position="26"/>
        <end position="168"/>
    </location>
</feature>
<organism evidence="2 3">
    <name type="scientific">Marinobacter qingdaonensis</name>
    <dbReference type="NCBI Taxonomy" id="3108486"/>
    <lineage>
        <taxon>Bacteria</taxon>
        <taxon>Pseudomonadati</taxon>
        <taxon>Pseudomonadota</taxon>
        <taxon>Gammaproteobacteria</taxon>
        <taxon>Pseudomonadales</taxon>
        <taxon>Marinobacteraceae</taxon>
        <taxon>Marinobacter</taxon>
    </lineage>
</organism>
<accession>A0ABU5P256</accession>
<dbReference type="RefSeq" id="WP_322856457.1">
    <property type="nucleotide sequence ID" value="NZ_JAYDCJ010000003.1"/>
</dbReference>
<dbReference type="Proteomes" id="UP001305746">
    <property type="component" value="Unassembled WGS sequence"/>
</dbReference>
<proteinExistence type="predicted"/>
<name>A0ABU5P256_9GAMM</name>
<evidence type="ECO:0000313" key="3">
    <source>
        <dbReference type="Proteomes" id="UP001305746"/>
    </source>
</evidence>
<dbReference type="PANTHER" id="PTHR37953:SF1">
    <property type="entry name" value="UPF0127 PROTEIN MJ1496"/>
    <property type="match status" value="1"/>
</dbReference>
<dbReference type="Gene3D" id="2.60.120.1140">
    <property type="entry name" value="Protein of unknown function DUF192"/>
    <property type="match status" value="1"/>
</dbReference>
<evidence type="ECO:0000256" key="1">
    <source>
        <dbReference type="SAM" id="SignalP"/>
    </source>
</evidence>
<comment type="caution">
    <text evidence="2">The sequence shown here is derived from an EMBL/GenBank/DDBJ whole genome shotgun (WGS) entry which is preliminary data.</text>
</comment>
<dbReference type="PANTHER" id="PTHR37953">
    <property type="entry name" value="UPF0127 PROTEIN MJ1496"/>
    <property type="match status" value="1"/>
</dbReference>
<dbReference type="InterPro" id="IPR003795">
    <property type="entry name" value="DUF192"/>
</dbReference>
<keyword evidence="1" id="KW-0732">Signal</keyword>
<keyword evidence="3" id="KW-1185">Reference proteome</keyword>
<dbReference type="Pfam" id="PF02643">
    <property type="entry name" value="DUF192"/>
    <property type="match status" value="1"/>
</dbReference>
<dbReference type="InterPro" id="IPR038695">
    <property type="entry name" value="Saro_0823-like_sf"/>
</dbReference>
<dbReference type="EMBL" id="JAYDCJ010000003">
    <property type="protein sequence ID" value="MEA1082022.1"/>
    <property type="molecule type" value="Genomic_DNA"/>
</dbReference>
<sequence length="168" mass="18085">MKFVAGAVVAALVGLTALVAVSHGAAVTPQPELRTVEACFQTGERAVPVLLEVASSRQERQKGLMGRDALARDTGMLFQYRHAQGPDRGFWMHNTRLPLDIAYLNAEGRIGSIVPMAPCTSSRGADCPTYPAGVSFIYAVEMNQGFFDRHGLEVGDPLLTGSEHCPDR</sequence>
<reference evidence="2 3" key="1">
    <citation type="submission" date="2023-12" db="EMBL/GenBank/DDBJ databases">
        <title>Marinobacter qingdaonensis sp. nov., isolated from the intertidal sediment of Qingdao, PR China.</title>
        <authorList>
            <person name="Li Y."/>
        </authorList>
    </citation>
    <scope>NUCLEOTIDE SEQUENCE [LARGE SCALE GENOMIC DNA]</scope>
    <source>
        <strain evidence="2 3">ASW11-75</strain>
    </source>
</reference>